<dbReference type="AlphaFoldDB" id="A0A9D4CIQ7"/>
<comment type="caution">
    <text evidence="2">The sequence shown here is derived from an EMBL/GenBank/DDBJ whole genome shotgun (WGS) entry which is preliminary data.</text>
</comment>
<dbReference type="Pfam" id="PF20700">
    <property type="entry name" value="Mutator"/>
    <property type="match status" value="1"/>
</dbReference>
<evidence type="ECO:0000313" key="2">
    <source>
        <dbReference type="EMBL" id="KAH3724926.1"/>
    </source>
</evidence>
<reference evidence="2" key="1">
    <citation type="journal article" date="2019" name="bioRxiv">
        <title>The Genome of the Zebra Mussel, Dreissena polymorpha: A Resource for Invasive Species Research.</title>
        <authorList>
            <person name="McCartney M.A."/>
            <person name="Auch B."/>
            <person name="Kono T."/>
            <person name="Mallez S."/>
            <person name="Zhang Y."/>
            <person name="Obille A."/>
            <person name="Becker A."/>
            <person name="Abrahante J.E."/>
            <person name="Garbe J."/>
            <person name="Badalamenti J.P."/>
            <person name="Herman A."/>
            <person name="Mangelson H."/>
            <person name="Liachko I."/>
            <person name="Sullivan S."/>
            <person name="Sone E.D."/>
            <person name="Koren S."/>
            <person name="Silverstein K.A.T."/>
            <person name="Beckman K.B."/>
            <person name="Gohl D.M."/>
        </authorList>
    </citation>
    <scope>NUCLEOTIDE SEQUENCE</scope>
    <source>
        <strain evidence="2">Duluth1</strain>
        <tissue evidence="2">Whole animal</tissue>
    </source>
</reference>
<protein>
    <recommendedName>
        <fullName evidence="1">Mutator-like transposase domain-containing protein</fullName>
    </recommendedName>
</protein>
<gene>
    <name evidence="2" type="ORF">DPMN_050753</name>
</gene>
<evidence type="ECO:0000259" key="1">
    <source>
        <dbReference type="Pfam" id="PF20700"/>
    </source>
</evidence>
<dbReference type="EMBL" id="JAIWYP010000012">
    <property type="protein sequence ID" value="KAH3724926.1"/>
    <property type="molecule type" value="Genomic_DNA"/>
</dbReference>
<accession>A0A9D4CIQ7</accession>
<organism evidence="2 3">
    <name type="scientific">Dreissena polymorpha</name>
    <name type="common">Zebra mussel</name>
    <name type="synonym">Mytilus polymorpha</name>
    <dbReference type="NCBI Taxonomy" id="45954"/>
    <lineage>
        <taxon>Eukaryota</taxon>
        <taxon>Metazoa</taxon>
        <taxon>Spiralia</taxon>
        <taxon>Lophotrochozoa</taxon>
        <taxon>Mollusca</taxon>
        <taxon>Bivalvia</taxon>
        <taxon>Autobranchia</taxon>
        <taxon>Heteroconchia</taxon>
        <taxon>Euheterodonta</taxon>
        <taxon>Imparidentia</taxon>
        <taxon>Neoheterodontei</taxon>
        <taxon>Myida</taxon>
        <taxon>Dreissenoidea</taxon>
        <taxon>Dreissenidae</taxon>
        <taxon>Dreissena</taxon>
    </lineage>
</organism>
<feature type="domain" description="Mutator-like transposase" evidence="1">
    <location>
        <begin position="29"/>
        <end position="382"/>
    </location>
</feature>
<keyword evidence="3" id="KW-1185">Reference proteome</keyword>
<reference evidence="2" key="2">
    <citation type="submission" date="2020-11" db="EMBL/GenBank/DDBJ databases">
        <authorList>
            <person name="McCartney M.A."/>
            <person name="Auch B."/>
            <person name="Kono T."/>
            <person name="Mallez S."/>
            <person name="Becker A."/>
            <person name="Gohl D.M."/>
            <person name="Silverstein K.A.T."/>
            <person name="Koren S."/>
            <person name="Bechman K.B."/>
            <person name="Herman A."/>
            <person name="Abrahante J.E."/>
            <person name="Garbe J."/>
        </authorList>
    </citation>
    <scope>NUCLEOTIDE SEQUENCE</scope>
    <source>
        <strain evidence="2">Duluth1</strain>
        <tissue evidence="2">Whole animal</tissue>
    </source>
</reference>
<sequence length="556" mass="62254">MSCTEYLPYTLRPKAQESPACENDVVLENVIVNVGKVAQLVSRVHEASCQDPRVKVDVVNRMGLCVSFAVKCNSCNFSLEPIQMSDTVEKAKGPPAGALNEMAVMPAVKTKMGLTDITTVLTCLNIKAPSKTAMQTKFNALCDKMAAVNERQLIKNQEYLRKVTSLLPAISGIETQYDVSYSSRPQGGSEKAQQSFADIIEHTTTRKLPIAAAVANKHCRRKDCDHRQDKCRKTYSSEKSIAASERSLLNETLNNVRTAGLITLRSVTTDASTQLAKALREYKAENNLNFSHYKCFIHRGRTLEKHIRALQLCSIPKTCDRQAYMQKLASCLRGRVRIELKNARALIKGDGSFIRAGAAAVRVITKCLSGDHRHCKGTSFVCRGHLLTYSTNCLPYGMHLQLNNKDQSLIEKELEKMFNEDGLKDMCKLFNTNMVESLHSTVYRLAPKSLCYSRNFSALCHSAVHSTSVGPSLSTLQLAQAAGLNVKENSQMYKQLRLKDRQRKYDSKRRASADYKQRRYYLRKKKSNRSLFSNSLYSIGQEASPMAQEHNYGLTS</sequence>
<dbReference type="InterPro" id="IPR049012">
    <property type="entry name" value="Mutator_transp_dom"/>
</dbReference>
<dbReference type="Proteomes" id="UP000828390">
    <property type="component" value="Unassembled WGS sequence"/>
</dbReference>
<name>A0A9D4CIQ7_DREPO</name>
<proteinExistence type="predicted"/>
<evidence type="ECO:0000313" key="3">
    <source>
        <dbReference type="Proteomes" id="UP000828390"/>
    </source>
</evidence>